<evidence type="ECO:0000313" key="1">
    <source>
        <dbReference type="EMBL" id="GAA4466710.1"/>
    </source>
</evidence>
<proteinExistence type="predicted"/>
<accession>A0ABP8NJS7</accession>
<protein>
    <submittedName>
        <fullName evidence="1">Uncharacterized protein</fullName>
    </submittedName>
</protein>
<organism evidence="1 2">
    <name type="scientific">Nibrella saemangeumensis</name>
    <dbReference type="NCBI Taxonomy" id="1084526"/>
    <lineage>
        <taxon>Bacteria</taxon>
        <taxon>Pseudomonadati</taxon>
        <taxon>Bacteroidota</taxon>
        <taxon>Cytophagia</taxon>
        <taxon>Cytophagales</taxon>
        <taxon>Spirosomataceae</taxon>
        <taxon>Nibrella</taxon>
    </lineage>
</organism>
<dbReference type="Proteomes" id="UP001501175">
    <property type="component" value="Unassembled WGS sequence"/>
</dbReference>
<keyword evidence="2" id="KW-1185">Reference proteome</keyword>
<name>A0ABP8NJS7_9BACT</name>
<reference evidence="2" key="1">
    <citation type="journal article" date="2019" name="Int. J. Syst. Evol. Microbiol.">
        <title>The Global Catalogue of Microorganisms (GCM) 10K type strain sequencing project: providing services to taxonomists for standard genome sequencing and annotation.</title>
        <authorList>
            <consortium name="The Broad Institute Genomics Platform"/>
            <consortium name="The Broad Institute Genome Sequencing Center for Infectious Disease"/>
            <person name="Wu L."/>
            <person name="Ma J."/>
        </authorList>
    </citation>
    <scope>NUCLEOTIDE SEQUENCE [LARGE SCALE GENOMIC DNA]</scope>
    <source>
        <strain evidence="2">JCM 17927</strain>
    </source>
</reference>
<comment type="caution">
    <text evidence="1">The sequence shown here is derived from an EMBL/GenBank/DDBJ whole genome shotgun (WGS) entry which is preliminary data.</text>
</comment>
<sequence>MGVVVRESAEIMTRELRVVMKEVDRSAAGERSHSCTITMVPLDRKVWAVTQVVDRPMHITTSISFIANEFNSP</sequence>
<dbReference type="EMBL" id="BAABHD010000081">
    <property type="protein sequence ID" value="GAA4466710.1"/>
    <property type="molecule type" value="Genomic_DNA"/>
</dbReference>
<evidence type="ECO:0000313" key="2">
    <source>
        <dbReference type="Proteomes" id="UP001501175"/>
    </source>
</evidence>
<gene>
    <name evidence="1" type="ORF">GCM10023189_49270</name>
</gene>